<evidence type="ECO:0000256" key="1">
    <source>
        <dbReference type="ARBA" id="ARBA00004651"/>
    </source>
</evidence>
<protein>
    <submittedName>
        <fullName evidence="11">Histamine H2 receptor-like</fullName>
    </submittedName>
</protein>
<evidence type="ECO:0000256" key="6">
    <source>
        <dbReference type="ARBA" id="ARBA00023136"/>
    </source>
</evidence>
<sequence length="372" mass="41690">MVMENTFEKRCRIIDPPTELSFTTASMAIVFILTNIPGNLLVILAVVLDPNKNLRTPFNWLVVNLAAADLIVGVIVQPLKVHFHIKEGLEKNHVPEEINLINMVYFISCTASVLSLTSLAIERYLAVTKPYTYRNKVTNKRIVLTIVIIWLISLSLPNIYLNVGFFTYVFIFSNTFMAVGVIIICMTYTRMMQKVSKARSLNGRYGAALSTSGEASNKPLQPQSFSAVITKVNTPNAAAQNTQLVETIALSTSAEAKSLPSQDHDQFPTTNTNISSSNVTTICSNTRQLFEEKITKMFLIVLIALLCSYGPSTVMIYFVNFCEDCSCSTLHCLEDVSVLLILMNSSINFFCYALRCRRFRNAFAKLLRINRR</sequence>
<dbReference type="PROSITE" id="PS00237">
    <property type="entry name" value="G_PROTEIN_RECEP_F1_1"/>
    <property type="match status" value="1"/>
</dbReference>
<keyword evidence="8" id="KW-0325">Glycoprotein</keyword>
<dbReference type="PROSITE" id="PS50262">
    <property type="entry name" value="G_PROTEIN_RECEP_F1_2"/>
    <property type="match status" value="1"/>
</dbReference>
<evidence type="ECO:0000256" key="8">
    <source>
        <dbReference type="ARBA" id="ARBA00023180"/>
    </source>
</evidence>
<dbReference type="PRINTS" id="PR00237">
    <property type="entry name" value="GPCRRHODOPSN"/>
</dbReference>
<dbReference type="OrthoDB" id="5989093at2759"/>
<dbReference type="SMART" id="SM01381">
    <property type="entry name" value="7TM_GPCR_Srsx"/>
    <property type="match status" value="1"/>
</dbReference>
<dbReference type="AlphaFoldDB" id="A0A7D9HIE4"/>
<evidence type="ECO:0000256" key="5">
    <source>
        <dbReference type="ARBA" id="ARBA00023040"/>
    </source>
</evidence>
<dbReference type="InterPro" id="IPR017452">
    <property type="entry name" value="GPCR_Rhodpsn_7TM"/>
</dbReference>
<comment type="similarity">
    <text evidence="10">Belongs to the G-protein coupled receptor 1 family.</text>
</comment>
<dbReference type="Proteomes" id="UP001152795">
    <property type="component" value="Unassembled WGS sequence"/>
</dbReference>
<evidence type="ECO:0000313" key="11">
    <source>
        <dbReference type="EMBL" id="CAB3981423.1"/>
    </source>
</evidence>
<evidence type="ECO:0000256" key="9">
    <source>
        <dbReference type="ARBA" id="ARBA00023224"/>
    </source>
</evidence>
<evidence type="ECO:0000313" key="12">
    <source>
        <dbReference type="Proteomes" id="UP001152795"/>
    </source>
</evidence>
<dbReference type="Gene3D" id="1.20.1070.10">
    <property type="entry name" value="Rhodopsin 7-helix transmembrane proteins"/>
    <property type="match status" value="1"/>
</dbReference>
<evidence type="ECO:0000256" key="10">
    <source>
        <dbReference type="RuleBase" id="RU000688"/>
    </source>
</evidence>
<dbReference type="SUPFAM" id="SSF81321">
    <property type="entry name" value="Family A G protein-coupled receptor-like"/>
    <property type="match status" value="1"/>
</dbReference>
<accession>A0A7D9HIE4</accession>
<keyword evidence="3 10" id="KW-0812">Transmembrane</keyword>
<dbReference type="CDD" id="cd00637">
    <property type="entry name" value="7tm_classA_rhodopsin-like"/>
    <property type="match status" value="1"/>
</dbReference>
<dbReference type="GO" id="GO:0004930">
    <property type="term" value="F:G protein-coupled receptor activity"/>
    <property type="evidence" value="ECO:0007669"/>
    <property type="project" value="UniProtKB-KW"/>
</dbReference>
<dbReference type="EMBL" id="CACRXK020000388">
    <property type="protein sequence ID" value="CAB3981423.1"/>
    <property type="molecule type" value="Genomic_DNA"/>
</dbReference>
<keyword evidence="7 10" id="KW-0675">Receptor</keyword>
<keyword evidence="5 10" id="KW-0297">G-protein coupled receptor</keyword>
<keyword evidence="9 10" id="KW-0807">Transducer</keyword>
<proteinExistence type="inferred from homology"/>
<organism evidence="11 12">
    <name type="scientific">Paramuricea clavata</name>
    <name type="common">Red gorgonian</name>
    <name type="synonym">Violescent sea-whip</name>
    <dbReference type="NCBI Taxonomy" id="317549"/>
    <lineage>
        <taxon>Eukaryota</taxon>
        <taxon>Metazoa</taxon>
        <taxon>Cnidaria</taxon>
        <taxon>Anthozoa</taxon>
        <taxon>Octocorallia</taxon>
        <taxon>Malacalcyonacea</taxon>
        <taxon>Plexauridae</taxon>
        <taxon>Paramuricea</taxon>
    </lineage>
</organism>
<evidence type="ECO:0000256" key="7">
    <source>
        <dbReference type="ARBA" id="ARBA00023170"/>
    </source>
</evidence>
<dbReference type="Pfam" id="PF00001">
    <property type="entry name" value="7tm_1"/>
    <property type="match status" value="1"/>
</dbReference>
<name>A0A7D9HIE4_PARCT</name>
<dbReference type="GO" id="GO:0005886">
    <property type="term" value="C:plasma membrane"/>
    <property type="evidence" value="ECO:0007669"/>
    <property type="project" value="UniProtKB-SubCell"/>
</dbReference>
<evidence type="ECO:0000256" key="2">
    <source>
        <dbReference type="ARBA" id="ARBA00022475"/>
    </source>
</evidence>
<dbReference type="PANTHER" id="PTHR24246:SF27">
    <property type="entry name" value="ADENOSINE RECEPTOR, ISOFORM A"/>
    <property type="match status" value="1"/>
</dbReference>
<keyword evidence="12" id="KW-1185">Reference proteome</keyword>
<keyword evidence="4" id="KW-1133">Transmembrane helix</keyword>
<keyword evidence="2" id="KW-1003">Cell membrane</keyword>
<evidence type="ECO:0000256" key="4">
    <source>
        <dbReference type="ARBA" id="ARBA00022989"/>
    </source>
</evidence>
<reference evidence="11" key="1">
    <citation type="submission" date="2020-04" db="EMBL/GenBank/DDBJ databases">
        <authorList>
            <person name="Alioto T."/>
            <person name="Alioto T."/>
            <person name="Gomez Garrido J."/>
        </authorList>
    </citation>
    <scope>NUCLEOTIDE SEQUENCE</scope>
    <source>
        <strain evidence="11">A484AB</strain>
    </source>
</reference>
<gene>
    <name evidence="11" type="ORF">PACLA_8A019280</name>
</gene>
<comment type="caution">
    <text evidence="11">The sequence shown here is derived from an EMBL/GenBank/DDBJ whole genome shotgun (WGS) entry which is preliminary data.</text>
</comment>
<keyword evidence="6" id="KW-0472">Membrane</keyword>
<dbReference type="InterPro" id="IPR000276">
    <property type="entry name" value="GPCR_Rhodpsn"/>
</dbReference>
<evidence type="ECO:0000256" key="3">
    <source>
        <dbReference type="ARBA" id="ARBA00022692"/>
    </source>
</evidence>
<comment type="subcellular location">
    <subcellularLocation>
        <location evidence="1">Cell membrane</location>
        <topology evidence="1">Multi-pass membrane protein</topology>
    </subcellularLocation>
</comment>
<dbReference type="PANTHER" id="PTHR24246">
    <property type="entry name" value="OLFACTORY RECEPTOR AND ADENOSINE RECEPTOR"/>
    <property type="match status" value="1"/>
</dbReference>